<dbReference type="InterPro" id="IPR029510">
    <property type="entry name" value="Ald_DH_CS_GLU"/>
</dbReference>
<dbReference type="InterPro" id="IPR016162">
    <property type="entry name" value="Ald_DH_N"/>
</dbReference>
<dbReference type="Pfam" id="PF00171">
    <property type="entry name" value="Aldedh"/>
    <property type="match status" value="1"/>
</dbReference>
<keyword evidence="9" id="KW-1185">Reference proteome</keyword>
<gene>
    <name evidence="8" type="ORF">GCM10009843_41310</name>
</gene>
<comment type="caution">
    <text evidence="8">The sequence shown here is derived from an EMBL/GenBank/DDBJ whole genome shotgun (WGS) entry which is preliminary data.</text>
</comment>
<evidence type="ECO:0000256" key="5">
    <source>
        <dbReference type="PROSITE-ProRule" id="PRU10007"/>
    </source>
</evidence>
<dbReference type="PANTHER" id="PTHR42804:SF1">
    <property type="entry name" value="ALDEHYDE DEHYDROGENASE-RELATED"/>
    <property type="match status" value="1"/>
</dbReference>
<dbReference type="InterPro" id="IPR016160">
    <property type="entry name" value="Ald_DH_CS_CYS"/>
</dbReference>
<dbReference type="EMBL" id="BAAAQQ010000014">
    <property type="protein sequence ID" value="GAA2134634.1"/>
    <property type="molecule type" value="Genomic_DNA"/>
</dbReference>
<comment type="catalytic activity">
    <reaction evidence="4">
        <text>an aldehyde + NAD(+) + H2O = a carboxylate + NADH + 2 H(+)</text>
        <dbReference type="Rhea" id="RHEA:16185"/>
        <dbReference type="ChEBI" id="CHEBI:15377"/>
        <dbReference type="ChEBI" id="CHEBI:15378"/>
        <dbReference type="ChEBI" id="CHEBI:17478"/>
        <dbReference type="ChEBI" id="CHEBI:29067"/>
        <dbReference type="ChEBI" id="CHEBI:57540"/>
        <dbReference type="ChEBI" id="CHEBI:57945"/>
        <dbReference type="EC" id="1.2.1.3"/>
    </reaction>
</comment>
<dbReference type="EC" id="1.2.1.3" evidence="3"/>
<dbReference type="PROSITE" id="PS00687">
    <property type="entry name" value="ALDEHYDE_DEHYDR_GLU"/>
    <property type="match status" value="1"/>
</dbReference>
<dbReference type="InterPro" id="IPR016163">
    <property type="entry name" value="Ald_DH_C"/>
</dbReference>
<dbReference type="InterPro" id="IPR015590">
    <property type="entry name" value="Aldehyde_DH_dom"/>
</dbReference>
<evidence type="ECO:0000256" key="3">
    <source>
        <dbReference type="ARBA" id="ARBA00024226"/>
    </source>
</evidence>
<sequence length="479" mass="50425">MGARRRARGRTTRDRIYIGGAWVASAGAEVIDVVDPTVGLVMGSVPAGAQADVDAAVAAARATFSEWSQVPAAERAAYLSAIADGLERRTDELAELIALEVGMPEHQCVDEQIPVEDFRVHAELATTYPFEEQTDAGVVLREPVGVVAAITPWNYPLSQIAAKVAPALATGCTVVVKPSEVAPLNAFILAEVVHEAGLPPGVFNLVSGDGETVGEPLVSHADVDMVSFTGSTRAGRRIAEIAAGRIARVTLELGGKSPLVILDDADLDEAVAYGVRDCFTNSGQTCNALTRMLVPRERSAEAAHLAGAVADLLVVGDPLAPGTDLGPLVSEVQRDRVRDHLDRALKNGARLVAGGLDVPKGTPDGFFVRPTVLADVTNDQPIAREEVFGPVLVVIAYDDEDDAVRIANDSDYGLWAGVWSGSEERARRVARRLRVGGVSVNGAEGTAQTPFGGYKQSGIGREMGPLGMDEYVEVKALIG</sequence>
<feature type="active site" evidence="5">
    <location>
        <position position="252"/>
    </location>
</feature>
<dbReference type="CDD" id="cd07138">
    <property type="entry name" value="ALDH_CddD_SSP0762"/>
    <property type="match status" value="1"/>
</dbReference>
<protein>
    <recommendedName>
        <fullName evidence="3">aldehyde dehydrogenase (NAD(+))</fullName>
        <ecNumber evidence="3">1.2.1.3</ecNumber>
    </recommendedName>
</protein>
<evidence type="ECO:0000256" key="4">
    <source>
        <dbReference type="ARBA" id="ARBA00049194"/>
    </source>
</evidence>
<evidence type="ECO:0000256" key="1">
    <source>
        <dbReference type="ARBA" id="ARBA00009986"/>
    </source>
</evidence>
<evidence type="ECO:0000313" key="8">
    <source>
        <dbReference type="EMBL" id="GAA2134634.1"/>
    </source>
</evidence>
<dbReference type="RefSeq" id="WP_344305759.1">
    <property type="nucleotide sequence ID" value="NZ_BAAAQQ010000014.1"/>
</dbReference>
<dbReference type="Proteomes" id="UP001500575">
    <property type="component" value="Unassembled WGS sequence"/>
</dbReference>
<dbReference type="PROSITE" id="PS00070">
    <property type="entry name" value="ALDEHYDE_DEHYDR_CYS"/>
    <property type="match status" value="1"/>
</dbReference>
<keyword evidence="2 6" id="KW-0560">Oxidoreductase</keyword>
<evidence type="ECO:0000313" key="9">
    <source>
        <dbReference type="Proteomes" id="UP001500575"/>
    </source>
</evidence>
<organism evidence="8 9">
    <name type="scientific">Nocardioides bigeumensis</name>
    <dbReference type="NCBI Taxonomy" id="433657"/>
    <lineage>
        <taxon>Bacteria</taxon>
        <taxon>Bacillati</taxon>
        <taxon>Actinomycetota</taxon>
        <taxon>Actinomycetes</taxon>
        <taxon>Propionibacteriales</taxon>
        <taxon>Nocardioidaceae</taxon>
        <taxon>Nocardioides</taxon>
    </lineage>
</organism>
<name>A0ABN2YZY2_9ACTN</name>
<dbReference type="PANTHER" id="PTHR42804">
    <property type="entry name" value="ALDEHYDE DEHYDROGENASE"/>
    <property type="match status" value="1"/>
</dbReference>
<evidence type="ECO:0000256" key="6">
    <source>
        <dbReference type="RuleBase" id="RU003345"/>
    </source>
</evidence>
<dbReference type="Gene3D" id="3.40.605.10">
    <property type="entry name" value="Aldehyde Dehydrogenase, Chain A, domain 1"/>
    <property type="match status" value="1"/>
</dbReference>
<feature type="domain" description="Aldehyde dehydrogenase" evidence="7">
    <location>
        <begin position="22"/>
        <end position="476"/>
    </location>
</feature>
<dbReference type="InterPro" id="IPR016161">
    <property type="entry name" value="Ald_DH/histidinol_DH"/>
</dbReference>
<reference evidence="8 9" key="1">
    <citation type="journal article" date="2019" name="Int. J. Syst. Evol. Microbiol.">
        <title>The Global Catalogue of Microorganisms (GCM) 10K type strain sequencing project: providing services to taxonomists for standard genome sequencing and annotation.</title>
        <authorList>
            <consortium name="The Broad Institute Genomics Platform"/>
            <consortium name="The Broad Institute Genome Sequencing Center for Infectious Disease"/>
            <person name="Wu L."/>
            <person name="Ma J."/>
        </authorList>
    </citation>
    <scope>NUCLEOTIDE SEQUENCE [LARGE SCALE GENOMIC DNA]</scope>
    <source>
        <strain evidence="8 9">JCM 16021</strain>
    </source>
</reference>
<proteinExistence type="inferred from homology"/>
<accession>A0ABN2YZY2</accession>
<dbReference type="Gene3D" id="3.40.309.10">
    <property type="entry name" value="Aldehyde Dehydrogenase, Chain A, domain 2"/>
    <property type="match status" value="1"/>
</dbReference>
<comment type="similarity">
    <text evidence="1 6">Belongs to the aldehyde dehydrogenase family.</text>
</comment>
<evidence type="ECO:0000256" key="2">
    <source>
        <dbReference type="ARBA" id="ARBA00023002"/>
    </source>
</evidence>
<evidence type="ECO:0000259" key="7">
    <source>
        <dbReference type="Pfam" id="PF00171"/>
    </source>
</evidence>
<dbReference type="SUPFAM" id="SSF53720">
    <property type="entry name" value="ALDH-like"/>
    <property type="match status" value="1"/>
</dbReference>